<proteinExistence type="predicted"/>
<protein>
    <recommendedName>
        <fullName evidence="2">Protealysin N-terminal propeptide domain-containing protein</fullName>
    </recommendedName>
</protein>
<evidence type="ECO:0000256" key="1">
    <source>
        <dbReference type="SAM" id="MobiDB-lite"/>
    </source>
</evidence>
<evidence type="ECO:0000313" key="3">
    <source>
        <dbReference type="EMBL" id="MBD2800877.1"/>
    </source>
</evidence>
<gene>
    <name evidence="3" type="ORF">ID854_10525</name>
</gene>
<reference evidence="3" key="2">
    <citation type="journal article" date="2024" name="Toxins">
        <title>Genome Sequence Analysis of Native Xenorhabdus Strains Isolated from Entomopathogenic Nematodes in Argentina.</title>
        <authorList>
            <person name="Palma L."/>
            <person name="Frizzo L."/>
            <person name="Kaiser S."/>
            <person name="Berry C."/>
            <person name="Caballero P."/>
            <person name="Bode H.B."/>
            <person name="Del Valle E.E."/>
        </authorList>
    </citation>
    <scope>NUCLEOTIDE SEQUENCE</scope>
    <source>
        <strain evidence="3">M</strain>
    </source>
</reference>
<dbReference type="AlphaFoldDB" id="A0AAW3YTL8"/>
<dbReference type="Proteomes" id="UP001193920">
    <property type="component" value="Unassembled WGS sequence"/>
</dbReference>
<evidence type="ECO:0000259" key="2">
    <source>
        <dbReference type="Pfam" id="PF16485"/>
    </source>
</evidence>
<dbReference type="InterPro" id="IPR032475">
    <property type="entry name" value="Protealysin_N_PP"/>
</dbReference>
<reference evidence="3" key="1">
    <citation type="submission" date="2020-09" db="EMBL/GenBank/DDBJ databases">
        <authorList>
            <person name="Palma L."/>
            <person name="Caballero P."/>
            <person name="Berry C."/>
            <person name="Del Valle E."/>
        </authorList>
    </citation>
    <scope>NUCLEOTIDE SEQUENCE</scope>
    <source>
        <strain evidence="3">M</strain>
    </source>
</reference>
<feature type="compositionally biased region" description="Basic and acidic residues" evidence="1">
    <location>
        <begin position="62"/>
        <end position="72"/>
    </location>
</feature>
<dbReference type="GeneID" id="97123234"/>
<feature type="domain" description="Protealysin N-terminal propeptide" evidence="2">
    <location>
        <begin position="10"/>
        <end position="48"/>
    </location>
</feature>
<dbReference type="EMBL" id="JACXBF010000223">
    <property type="protein sequence ID" value="MBD2800877.1"/>
    <property type="molecule type" value="Genomic_DNA"/>
</dbReference>
<comment type="caution">
    <text evidence="3">The sequence shown here is derived from an EMBL/GenBank/DDBJ whole genome shotgun (WGS) entry which is preliminary data.</text>
</comment>
<organism evidence="3">
    <name type="scientific">Xenorhabdus szentirmaii</name>
    <dbReference type="NCBI Taxonomy" id="290112"/>
    <lineage>
        <taxon>Bacteria</taxon>
        <taxon>Pseudomonadati</taxon>
        <taxon>Pseudomonadota</taxon>
        <taxon>Gammaproteobacteria</taxon>
        <taxon>Enterobacterales</taxon>
        <taxon>Morganellaceae</taxon>
        <taxon>Xenorhabdus</taxon>
    </lineage>
</organism>
<dbReference type="Pfam" id="PF16485">
    <property type="entry name" value="PLN_propep"/>
    <property type="match status" value="1"/>
</dbReference>
<sequence length="72" mass="8238">MSKDEKIKKNIIPPSLLEYISNNCDANDRQCILQTLNHVNKLMKKSIKEEVPISKDNVTSNNKEKIAESESH</sequence>
<dbReference type="RefSeq" id="WP_038234510.1">
    <property type="nucleotide sequence ID" value="NZ_CAWNPE010000001.1"/>
</dbReference>
<feature type="region of interest" description="Disordered" evidence="1">
    <location>
        <begin position="53"/>
        <end position="72"/>
    </location>
</feature>
<accession>A0AAW3YTL8</accession>
<name>A0AAW3YTL8_9GAMM</name>